<accession>A0A9N8WG52</accession>
<sequence>MSSLLGLFTKFSRRTLQPSVFPLLTLQKRARQTNPYDSPSASARILAPSASGFTKRDLEVLQVSFKPADKYDVIPDIKVTNFPEQYLLPYINHDLLINRNFNVENFTEILDDHVKTFVDKLHDVVKNSGLDAGTSESTTDTLVNDLVLHVVNFDTWPFKVRLQPPLKLIARNESVTAEPKFVINKRQIALIGAEIYMFLMLENGFGEWQIAGEILACGYENVIKNYVDQEIFAFRVISTYVTFYRAEISVSYWEALYETLPSRD</sequence>
<dbReference type="EMBL" id="CAJVPS010000395">
    <property type="protein sequence ID" value="CAG8483180.1"/>
    <property type="molecule type" value="Genomic_DNA"/>
</dbReference>
<organism evidence="1 2">
    <name type="scientific">Ambispora leptoticha</name>
    <dbReference type="NCBI Taxonomy" id="144679"/>
    <lineage>
        <taxon>Eukaryota</taxon>
        <taxon>Fungi</taxon>
        <taxon>Fungi incertae sedis</taxon>
        <taxon>Mucoromycota</taxon>
        <taxon>Glomeromycotina</taxon>
        <taxon>Glomeromycetes</taxon>
        <taxon>Archaeosporales</taxon>
        <taxon>Ambisporaceae</taxon>
        <taxon>Ambispora</taxon>
    </lineage>
</organism>
<dbReference type="OrthoDB" id="2314504at2759"/>
<evidence type="ECO:0000313" key="2">
    <source>
        <dbReference type="Proteomes" id="UP000789508"/>
    </source>
</evidence>
<evidence type="ECO:0000313" key="1">
    <source>
        <dbReference type="EMBL" id="CAG8483180.1"/>
    </source>
</evidence>
<keyword evidence="2" id="KW-1185">Reference proteome</keyword>
<dbReference type="AlphaFoldDB" id="A0A9N8WG52"/>
<protein>
    <submittedName>
        <fullName evidence="1">5391_t:CDS:1</fullName>
    </submittedName>
</protein>
<name>A0A9N8WG52_9GLOM</name>
<comment type="caution">
    <text evidence="1">The sequence shown here is derived from an EMBL/GenBank/DDBJ whole genome shotgun (WGS) entry which is preliminary data.</text>
</comment>
<reference evidence="1" key="1">
    <citation type="submission" date="2021-06" db="EMBL/GenBank/DDBJ databases">
        <authorList>
            <person name="Kallberg Y."/>
            <person name="Tangrot J."/>
            <person name="Rosling A."/>
        </authorList>
    </citation>
    <scope>NUCLEOTIDE SEQUENCE</scope>
    <source>
        <strain evidence="1">FL130A</strain>
    </source>
</reference>
<gene>
    <name evidence="1" type="ORF">ALEPTO_LOCUS2596</name>
</gene>
<proteinExistence type="predicted"/>
<dbReference type="Proteomes" id="UP000789508">
    <property type="component" value="Unassembled WGS sequence"/>
</dbReference>